<evidence type="ECO:0000313" key="2">
    <source>
        <dbReference type="EMBL" id="GAI82528.1"/>
    </source>
</evidence>
<feature type="transmembrane region" description="Helical" evidence="1">
    <location>
        <begin position="49"/>
        <end position="75"/>
    </location>
</feature>
<comment type="caution">
    <text evidence="2">The sequence shown here is derived from an EMBL/GenBank/DDBJ whole genome shotgun (WGS) entry which is preliminary data.</text>
</comment>
<keyword evidence="1" id="KW-0472">Membrane</keyword>
<name>X1RPG8_9ZZZZ</name>
<dbReference type="AlphaFoldDB" id="X1RPG8"/>
<sequence>HGRLDLELSSSVAANITGWLADKLDTAGVPEHRVVVDGKTVHIYFKKEIAPLVIIAAAIAASIIIFTLLVSWKLYQLSAPAVVATIFGIPILIIVIIVVAIILIVYIGGRVKAGAVTIGR</sequence>
<reference evidence="2" key="1">
    <citation type="journal article" date="2014" name="Front. Microbiol.">
        <title>High frequency of phylogenetically diverse reductive dehalogenase-homologous genes in deep subseafloor sedimentary metagenomes.</title>
        <authorList>
            <person name="Kawai M."/>
            <person name="Futagami T."/>
            <person name="Toyoda A."/>
            <person name="Takaki Y."/>
            <person name="Nishi S."/>
            <person name="Hori S."/>
            <person name="Arai W."/>
            <person name="Tsubouchi T."/>
            <person name="Morono Y."/>
            <person name="Uchiyama I."/>
            <person name="Ito T."/>
            <person name="Fujiyama A."/>
            <person name="Inagaki F."/>
            <person name="Takami H."/>
        </authorList>
    </citation>
    <scope>NUCLEOTIDE SEQUENCE</scope>
    <source>
        <strain evidence="2">Expedition CK06-06</strain>
    </source>
</reference>
<proteinExistence type="predicted"/>
<feature type="non-terminal residue" evidence="2">
    <location>
        <position position="1"/>
    </location>
</feature>
<gene>
    <name evidence="2" type="ORF">S12H4_21336</name>
</gene>
<feature type="transmembrane region" description="Helical" evidence="1">
    <location>
        <begin position="81"/>
        <end position="107"/>
    </location>
</feature>
<accession>X1RPG8</accession>
<evidence type="ECO:0000256" key="1">
    <source>
        <dbReference type="SAM" id="Phobius"/>
    </source>
</evidence>
<keyword evidence="1" id="KW-0812">Transmembrane</keyword>
<organism evidence="2">
    <name type="scientific">marine sediment metagenome</name>
    <dbReference type="NCBI Taxonomy" id="412755"/>
    <lineage>
        <taxon>unclassified sequences</taxon>
        <taxon>metagenomes</taxon>
        <taxon>ecological metagenomes</taxon>
    </lineage>
</organism>
<dbReference type="EMBL" id="BARW01010958">
    <property type="protein sequence ID" value="GAI82528.1"/>
    <property type="molecule type" value="Genomic_DNA"/>
</dbReference>
<keyword evidence="1" id="KW-1133">Transmembrane helix</keyword>
<protein>
    <submittedName>
        <fullName evidence="2">Uncharacterized protein</fullName>
    </submittedName>
</protein>